<gene>
    <name evidence="1" type="ORF">D9756_010352</name>
</gene>
<dbReference type="Proteomes" id="UP000559027">
    <property type="component" value="Unassembled WGS sequence"/>
</dbReference>
<organism evidence="1 2">
    <name type="scientific">Leucocoprinus leucothites</name>
    <dbReference type="NCBI Taxonomy" id="201217"/>
    <lineage>
        <taxon>Eukaryota</taxon>
        <taxon>Fungi</taxon>
        <taxon>Dikarya</taxon>
        <taxon>Basidiomycota</taxon>
        <taxon>Agaricomycotina</taxon>
        <taxon>Agaricomycetes</taxon>
        <taxon>Agaricomycetidae</taxon>
        <taxon>Agaricales</taxon>
        <taxon>Agaricineae</taxon>
        <taxon>Agaricaceae</taxon>
        <taxon>Leucocoprinus</taxon>
    </lineage>
</organism>
<dbReference type="AlphaFoldDB" id="A0A8H5CRJ4"/>
<proteinExistence type="predicted"/>
<dbReference type="OrthoDB" id="5946976at2759"/>
<comment type="caution">
    <text evidence="1">The sequence shown here is derived from an EMBL/GenBank/DDBJ whole genome shotgun (WGS) entry which is preliminary data.</text>
</comment>
<name>A0A8H5CRJ4_9AGAR</name>
<keyword evidence="2" id="KW-1185">Reference proteome</keyword>
<dbReference type="EMBL" id="JAACJO010000030">
    <property type="protein sequence ID" value="KAF5346682.1"/>
    <property type="molecule type" value="Genomic_DNA"/>
</dbReference>
<evidence type="ECO:0000313" key="2">
    <source>
        <dbReference type="Proteomes" id="UP000559027"/>
    </source>
</evidence>
<evidence type="ECO:0000313" key="1">
    <source>
        <dbReference type="EMBL" id="KAF5346682.1"/>
    </source>
</evidence>
<reference evidence="1 2" key="1">
    <citation type="journal article" date="2020" name="ISME J.">
        <title>Uncovering the hidden diversity of litter-decomposition mechanisms in mushroom-forming fungi.</title>
        <authorList>
            <person name="Floudas D."/>
            <person name="Bentzer J."/>
            <person name="Ahren D."/>
            <person name="Johansson T."/>
            <person name="Persson P."/>
            <person name="Tunlid A."/>
        </authorList>
    </citation>
    <scope>NUCLEOTIDE SEQUENCE [LARGE SCALE GENOMIC DNA]</scope>
    <source>
        <strain evidence="1 2">CBS 146.42</strain>
    </source>
</reference>
<sequence length="239" mass="26621">MESAKSRIIGDVLFKGQDEIVWNGRYKDIWANYTRGAQVVTPRPSPPKPPSSPIEFLAQRTCDHPTYGTHQPCPVSPSLSLSSSTFQLDQLVERSTLLDSLPVRRILQGTNLTIPTFILPWKRSFVPHMQLQHFNVNLFSVTIIWLNAEVRYKEELAMSLCSSPIVYSHIAIQTCDKGQTPLHNHGSDESDGDMSVGLDEHFAVEWVIGEKEGEEGLAFKDGCWGTEGSDTKAPGRVGK</sequence>
<accession>A0A8H5CRJ4</accession>
<protein>
    <submittedName>
        <fullName evidence="1">Uncharacterized protein</fullName>
    </submittedName>
</protein>